<reference evidence="6 7" key="1">
    <citation type="submission" date="2022-02" db="EMBL/GenBank/DDBJ databases">
        <title>Paenibacillus sp. MBLB1776 Whole Genome Shotgun Sequencing.</title>
        <authorList>
            <person name="Hwang C.Y."/>
            <person name="Cho E.-S."/>
            <person name="Seo M.-J."/>
        </authorList>
    </citation>
    <scope>NUCLEOTIDE SEQUENCE [LARGE SCALE GENOMIC DNA]</scope>
    <source>
        <strain evidence="6 7">MBLB1776</strain>
    </source>
</reference>
<dbReference type="InterPro" id="IPR003343">
    <property type="entry name" value="Big_2"/>
</dbReference>
<dbReference type="SUPFAM" id="SSF48230">
    <property type="entry name" value="Chondroitin AC/alginate lyase"/>
    <property type="match status" value="1"/>
</dbReference>
<dbReference type="SUPFAM" id="SSF74650">
    <property type="entry name" value="Galactose mutarotase-like"/>
    <property type="match status" value="1"/>
</dbReference>
<dbReference type="PANTHER" id="PTHR38481">
    <property type="entry name" value="HYALURONATE LYASE"/>
    <property type="match status" value="1"/>
</dbReference>
<dbReference type="InterPro" id="IPR011013">
    <property type="entry name" value="Gal_mutarotase_sf_dom"/>
</dbReference>
<dbReference type="Gene3D" id="2.60.220.10">
    <property type="entry name" value="Polysaccharide lyase family 8-like, C-terminal"/>
    <property type="match status" value="1"/>
</dbReference>
<feature type="domain" description="BIG2" evidence="5">
    <location>
        <begin position="208"/>
        <end position="284"/>
    </location>
</feature>
<dbReference type="KEGG" id="paun:MJA45_14235"/>
<dbReference type="EMBL" id="CP130318">
    <property type="protein sequence ID" value="WNQ08816.1"/>
    <property type="molecule type" value="Genomic_DNA"/>
</dbReference>
<sequence length="1061" mass="116774">MARKTVIVGMITSLMLGGVTVIPSNPLPVHAEWMEPSDAAAAENILSNGGFEQTKVTTRNKWTGNVEPLGWSEWYASGSIQATVDSAVYRDGSHALRLESATGGRGAVSTAVNVTPGQTYRLSIWMKTDNIQSASGGVFTRAQFMDTSGKKVGNLQYTDSLTGTQDWVRKEILFKVPSNASQVKIEPFYETGTGRAWYDGIELVPYNGLTGLLLNRSYLALEEGASSTILPVFIPENATDKTVIWSSSDPGVAEVINGTVTAKKEGNTRITASTPDGKFSASCEVSVEASDTFARFAELRQKWFHKLIGDDHPDLSDPQVKSYLDGLVNSLTNAQGVGIWDTFNRSADRTYLWSNLDSTTRSGDIPVGYGRLRTMALAYNTPGTSLYRNEQLAEDIIGGLDWMYANRYNERSSEYDNWFHWEISGPQALNDAVILMYDKLSGTQIENYMRAVDRFVPTPYYRTTNNAQETGANLLDKAMVTAVRGMIGNINQKTSLGRDAVSPALPYVKSGDGFYEDGSFIQHTQVAYTGGYGLSLISRVGDLMYLLQDSPWKITDPQLANVYRWVSHSFEPLIYRGGIMDMVRGREIARPLTNDHSVGRNMVVGLLRVAEGAPADEALKIKRMVKEWINTDTTYADYKTGLSLYDIRLIEALMSDSSIAPRGELIKNQVFASMDRAVHLRPGFGFGIAMFSDRISAFEYGNNENPKGWYTGIGATSLYNNDLTQFSGGYWPTVDSLRLPGTTTDGSQGILKNWQFYRNPKSWVGGASLNNKYGAVGMDFSLQETTGSSLQGKKSWFLFDDEIVALGAGISSSEEARVETIVENRKLRDSGDNRLIVDGQNKSNGLDWSETMTNVSWVNLEGNVPGSDIGYVFPKGADLYGMRESRTGYWKEINPGGTTEPITNAFLSLAFEHGSHPQDASYSYILLPNKNAAETQYYNQHQDVIVLKNTADIQAVKEKRLHLTAVNFWSPGSIDDLTSHNPASVLLEKDRGEWTLAVSDPTQAQSTITIEVNKPGLSVSSSDPSIEVEKTETSLIVKVNTEGSQGRTVTVKLTDTLEKAE</sequence>
<evidence type="ECO:0000256" key="4">
    <source>
        <dbReference type="PIRSR" id="PIRSR638970-1"/>
    </source>
</evidence>
<dbReference type="Gene3D" id="2.70.98.10">
    <property type="match status" value="1"/>
</dbReference>
<keyword evidence="7" id="KW-1185">Reference proteome</keyword>
<protein>
    <submittedName>
        <fullName evidence="6">Polysaccharide lyase family 8 super-sandwich domain-containing protein</fullName>
    </submittedName>
</protein>
<dbReference type="InterPro" id="IPR038970">
    <property type="entry name" value="Lyase_8"/>
</dbReference>
<dbReference type="GO" id="GO:0016837">
    <property type="term" value="F:carbon-oxygen lyase activity, acting on polysaccharides"/>
    <property type="evidence" value="ECO:0007669"/>
    <property type="project" value="UniProtKB-ARBA"/>
</dbReference>
<dbReference type="Pfam" id="PF22637">
    <property type="entry name" value="CBM_4_9_1"/>
    <property type="match status" value="1"/>
</dbReference>
<dbReference type="InterPro" id="IPR008964">
    <property type="entry name" value="Invasin/intimin_cell_adhesion"/>
</dbReference>
<feature type="active site" evidence="4">
    <location>
        <position position="523"/>
    </location>
</feature>
<evidence type="ECO:0000256" key="2">
    <source>
        <dbReference type="ARBA" id="ARBA00022729"/>
    </source>
</evidence>
<dbReference type="InterPro" id="IPR014718">
    <property type="entry name" value="GH-type_carb-bd"/>
</dbReference>
<comment type="similarity">
    <text evidence="1">Belongs to the polysaccharide lyase 8 family.</text>
</comment>
<dbReference type="SUPFAM" id="SSF49373">
    <property type="entry name" value="Invasin/intimin cell-adhesion fragments"/>
    <property type="match status" value="1"/>
</dbReference>
<dbReference type="InterPro" id="IPR008929">
    <property type="entry name" value="Chondroitin_lyas"/>
</dbReference>
<dbReference type="RefSeq" id="WP_315602583.1">
    <property type="nucleotide sequence ID" value="NZ_CP130318.1"/>
</dbReference>
<accession>A0AA96RCW1</accession>
<dbReference type="CDD" id="cd01083">
    <property type="entry name" value="GAG_Lyase"/>
    <property type="match status" value="1"/>
</dbReference>
<dbReference type="Gene3D" id="2.60.40.1080">
    <property type="match status" value="1"/>
</dbReference>
<dbReference type="InterPro" id="IPR004103">
    <property type="entry name" value="Lyase_8_C"/>
</dbReference>
<organism evidence="6 7">
    <name type="scientific">Paenibacillus aurantius</name>
    <dbReference type="NCBI Taxonomy" id="2918900"/>
    <lineage>
        <taxon>Bacteria</taxon>
        <taxon>Bacillati</taxon>
        <taxon>Bacillota</taxon>
        <taxon>Bacilli</taxon>
        <taxon>Bacillales</taxon>
        <taxon>Paenibacillaceae</taxon>
        <taxon>Paenibacillus</taxon>
    </lineage>
</organism>
<dbReference type="Pfam" id="PF08124">
    <property type="entry name" value="Lyase_8_N"/>
    <property type="match status" value="1"/>
</dbReference>
<proteinExistence type="inferred from homology"/>
<keyword evidence="2" id="KW-0732">Signal</keyword>
<feature type="active site" evidence="4">
    <location>
        <position position="586"/>
    </location>
</feature>
<dbReference type="PANTHER" id="PTHR38481:SF1">
    <property type="entry name" value="HYALURONATE LYASE"/>
    <property type="match status" value="1"/>
</dbReference>
<dbReference type="Gene3D" id="2.60.120.260">
    <property type="entry name" value="Galactose-binding domain-like"/>
    <property type="match status" value="1"/>
</dbReference>
<dbReference type="Proteomes" id="UP001305702">
    <property type="component" value="Chromosome"/>
</dbReference>
<evidence type="ECO:0000256" key="3">
    <source>
        <dbReference type="ARBA" id="ARBA00023239"/>
    </source>
</evidence>
<dbReference type="InterPro" id="IPR003159">
    <property type="entry name" value="Lyase_8_central_dom"/>
</dbReference>
<evidence type="ECO:0000256" key="1">
    <source>
        <dbReference type="ARBA" id="ARBA00006699"/>
    </source>
</evidence>
<evidence type="ECO:0000313" key="7">
    <source>
        <dbReference type="Proteomes" id="UP001305702"/>
    </source>
</evidence>
<dbReference type="InterPro" id="IPR011071">
    <property type="entry name" value="Lyase_8-like_C"/>
</dbReference>
<keyword evidence="3 6" id="KW-0456">Lyase</keyword>
<dbReference type="InterPro" id="IPR012970">
    <property type="entry name" value="Lyase_8_alpha_N"/>
</dbReference>
<evidence type="ECO:0000313" key="6">
    <source>
        <dbReference type="EMBL" id="WNQ08816.1"/>
    </source>
</evidence>
<dbReference type="Gene3D" id="1.50.10.100">
    <property type="entry name" value="Chondroitin AC/alginate lyase"/>
    <property type="match status" value="1"/>
</dbReference>
<dbReference type="GO" id="GO:0005576">
    <property type="term" value="C:extracellular region"/>
    <property type="evidence" value="ECO:0007669"/>
    <property type="project" value="InterPro"/>
</dbReference>
<dbReference type="GO" id="GO:0005975">
    <property type="term" value="P:carbohydrate metabolic process"/>
    <property type="evidence" value="ECO:0007669"/>
    <property type="project" value="InterPro"/>
</dbReference>
<dbReference type="GO" id="GO:0030246">
    <property type="term" value="F:carbohydrate binding"/>
    <property type="evidence" value="ECO:0007669"/>
    <property type="project" value="InterPro"/>
</dbReference>
<dbReference type="Pfam" id="PF02368">
    <property type="entry name" value="Big_2"/>
    <property type="match status" value="1"/>
</dbReference>
<dbReference type="Pfam" id="PF02884">
    <property type="entry name" value="Lyase_8_C"/>
    <property type="match status" value="1"/>
</dbReference>
<dbReference type="SUPFAM" id="SSF49785">
    <property type="entry name" value="Galactose-binding domain-like"/>
    <property type="match status" value="1"/>
</dbReference>
<dbReference type="SMART" id="SM00635">
    <property type="entry name" value="BID_2"/>
    <property type="match status" value="1"/>
</dbReference>
<dbReference type="SUPFAM" id="SSF49863">
    <property type="entry name" value="Hyaluronate lyase-like, C-terminal domain"/>
    <property type="match status" value="1"/>
</dbReference>
<evidence type="ECO:0000259" key="5">
    <source>
        <dbReference type="SMART" id="SM00635"/>
    </source>
</evidence>
<gene>
    <name evidence="6" type="ORF">MJA45_14235</name>
</gene>
<name>A0AA96RCW1_9BACL</name>
<dbReference type="InterPro" id="IPR008979">
    <property type="entry name" value="Galactose-bd-like_sf"/>
</dbReference>
<dbReference type="AlphaFoldDB" id="A0AA96RCW1"/>
<dbReference type="Pfam" id="PF02278">
    <property type="entry name" value="Lyase_8"/>
    <property type="match status" value="1"/>
</dbReference>
<dbReference type="InterPro" id="IPR054563">
    <property type="entry name" value="HylB-like_N"/>
</dbReference>
<feature type="active site" evidence="4">
    <location>
        <position position="532"/>
    </location>
</feature>